<name>A0A6C0LD64_9ZZZZ</name>
<evidence type="ECO:0000313" key="1">
    <source>
        <dbReference type="EMBL" id="QHU28896.1"/>
    </source>
</evidence>
<protein>
    <submittedName>
        <fullName evidence="1">Uncharacterized protein</fullName>
    </submittedName>
</protein>
<dbReference type="AlphaFoldDB" id="A0A6C0LD64"/>
<organism evidence="1">
    <name type="scientific">viral metagenome</name>
    <dbReference type="NCBI Taxonomy" id="1070528"/>
    <lineage>
        <taxon>unclassified sequences</taxon>
        <taxon>metagenomes</taxon>
        <taxon>organismal metagenomes</taxon>
    </lineage>
</organism>
<accession>A0A6C0LD64</accession>
<proteinExistence type="predicted"/>
<dbReference type="EMBL" id="MN740475">
    <property type="protein sequence ID" value="QHU28896.1"/>
    <property type="molecule type" value="Genomic_DNA"/>
</dbReference>
<reference evidence="1" key="1">
    <citation type="journal article" date="2020" name="Nature">
        <title>Giant virus diversity and host interactions through global metagenomics.</title>
        <authorList>
            <person name="Schulz F."/>
            <person name="Roux S."/>
            <person name="Paez-Espino D."/>
            <person name="Jungbluth S."/>
            <person name="Walsh D.A."/>
            <person name="Denef V.J."/>
            <person name="McMahon K.D."/>
            <person name="Konstantinidis K.T."/>
            <person name="Eloe-Fadrosh E.A."/>
            <person name="Kyrpides N.C."/>
            <person name="Woyke T."/>
        </authorList>
    </citation>
    <scope>NUCLEOTIDE SEQUENCE</scope>
    <source>
        <strain evidence="1">GVMAG-M-3300027791-30</strain>
    </source>
</reference>
<sequence>MSSRSLGKNAYFNSLDVNRLEVNRLRVLSLTAEKESAEKESPDNSSISYLFSCVFNNGSFQRNQTGGFLTMNKSDTQSIIQFSDRPFRDSTNITFEDFVSLFITSGVDSFKEDPPNGVLTHSEDQTTYIIRLSSTNNEKTTATFNLELLPNETHNLSNVSGRMNFFVDNSAGVPPNNSSTGITILQQSGNINISEGTHNITNNLIPGGISGITINGGAKVTIENNVPFTDNAHVTLNNGTLINNNKTPYVTINGTNAILNNKGTISSVTNNSNSTKIYNSYIIEKLVVQNVTRISLTENSTLTNVLFNNTSEVSVNQLIFIPDEDNNKTEIKNDIKFTGLINGTVTIYDDIINNAYLLDNRDNYVNTYMTIIERNGKISGTGYPSADTYLDVYSVTDQSVEQHVHTINTNITMLNTDDLTVNEKQLLDDIIQYTESYIKKIESLKGYMNTTRLTKYTIHELGNLPSFKDIITLTSSLKSTLISLGEISNSNELLYTFNTLIDLPTIAAIVNGSRLINEHLINFTI</sequence>